<proteinExistence type="predicted"/>
<dbReference type="InterPro" id="IPR000835">
    <property type="entry name" value="HTH_MarR-typ"/>
</dbReference>
<accession>A0A2N5XU44</accession>
<gene>
    <name evidence="3" type="ORF">C0081_06695</name>
</gene>
<keyword evidence="4" id="KW-1185">Reference proteome</keyword>
<reference evidence="3 4" key="1">
    <citation type="submission" date="2018-01" db="EMBL/GenBank/DDBJ databases">
        <title>The draft genome sequence of Cohaesibacter sp. H1304.</title>
        <authorList>
            <person name="Wang N.-N."/>
            <person name="Du Z.-J."/>
        </authorList>
    </citation>
    <scope>NUCLEOTIDE SEQUENCE [LARGE SCALE GENOMIC DNA]</scope>
    <source>
        <strain evidence="3 4">H1304</strain>
    </source>
</reference>
<dbReference type="GO" id="GO:0006950">
    <property type="term" value="P:response to stress"/>
    <property type="evidence" value="ECO:0007669"/>
    <property type="project" value="TreeGrafter"/>
</dbReference>
<feature type="domain" description="HTH marR-type" evidence="1">
    <location>
        <begin position="1"/>
        <end position="129"/>
    </location>
</feature>
<evidence type="ECO:0000259" key="2">
    <source>
        <dbReference type="PROSITE" id="PS51186"/>
    </source>
</evidence>
<evidence type="ECO:0000313" key="3">
    <source>
        <dbReference type="EMBL" id="PLW78009.1"/>
    </source>
</evidence>
<dbReference type="PRINTS" id="PR00598">
    <property type="entry name" value="HTHMARR"/>
</dbReference>
<dbReference type="GO" id="GO:0016747">
    <property type="term" value="F:acyltransferase activity, transferring groups other than amino-acyl groups"/>
    <property type="evidence" value="ECO:0007669"/>
    <property type="project" value="InterPro"/>
</dbReference>
<dbReference type="EMBL" id="PKUQ01000012">
    <property type="protein sequence ID" value="PLW78009.1"/>
    <property type="molecule type" value="Genomic_DNA"/>
</dbReference>
<dbReference type="SUPFAM" id="SSF55729">
    <property type="entry name" value="Acyl-CoA N-acyltransferases (Nat)"/>
    <property type="match status" value="1"/>
</dbReference>
<evidence type="ECO:0000259" key="1">
    <source>
        <dbReference type="PROSITE" id="PS50995"/>
    </source>
</evidence>
<sequence length="311" mass="34536">MRKSSRIIVRELGFLKKGLAGTGLSPSAVHAIIEIGNQSTLRASDLRVLLGLEKSTISRLLMKLEEKGLLIATRANSDPRNKDLALTPKGMELFDDIEAFGRGQVKTALANLPEDEQHLISQGLATYADALKNRISSPQQAPSLQIPAFHIQSGYSPGLLARVTEMHIQYYSTNFGFGSVFECKVASGMAAFMERLSNPVNITLYAKIDERIVGAISVDGEDLGPHIAHLRWFILDDAARGKGIGTVLMKEAMAHIKKHKFSESRLWTFKGLEPARHLYEKFGFVLEKEWLGKQWGPEVNEQIFVRKHANS</sequence>
<dbReference type="InterPro" id="IPR039422">
    <property type="entry name" value="MarR/SlyA-like"/>
</dbReference>
<feature type="domain" description="N-acetyltransferase" evidence="2">
    <location>
        <begin position="166"/>
        <end position="306"/>
    </location>
</feature>
<dbReference type="PANTHER" id="PTHR33164">
    <property type="entry name" value="TRANSCRIPTIONAL REGULATOR, MARR FAMILY"/>
    <property type="match status" value="1"/>
</dbReference>
<dbReference type="GO" id="GO:0003700">
    <property type="term" value="F:DNA-binding transcription factor activity"/>
    <property type="evidence" value="ECO:0007669"/>
    <property type="project" value="InterPro"/>
</dbReference>
<dbReference type="InterPro" id="IPR036390">
    <property type="entry name" value="WH_DNA-bd_sf"/>
</dbReference>
<dbReference type="PROSITE" id="PS51186">
    <property type="entry name" value="GNAT"/>
    <property type="match status" value="1"/>
</dbReference>
<dbReference type="SUPFAM" id="SSF46785">
    <property type="entry name" value="Winged helix' DNA-binding domain"/>
    <property type="match status" value="1"/>
</dbReference>
<evidence type="ECO:0000313" key="4">
    <source>
        <dbReference type="Proteomes" id="UP000234881"/>
    </source>
</evidence>
<dbReference type="OrthoDB" id="273614at2"/>
<dbReference type="AlphaFoldDB" id="A0A2N5XU44"/>
<keyword evidence="3" id="KW-0808">Transferase</keyword>
<dbReference type="InterPro" id="IPR000182">
    <property type="entry name" value="GNAT_dom"/>
</dbReference>
<dbReference type="Pfam" id="PF12802">
    <property type="entry name" value="MarR_2"/>
    <property type="match status" value="1"/>
</dbReference>
<name>A0A2N5XU44_9HYPH</name>
<comment type="caution">
    <text evidence="3">The sequence shown here is derived from an EMBL/GenBank/DDBJ whole genome shotgun (WGS) entry which is preliminary data.</text>
</comment>
<dbReference type="SMART" id="SM00347">
    <property type="entry name" value="HTH_MARR"/>
    <property type="match status" value="1"/>
</dbReference>
<protein>
    <submittedName>
        <fullName evidence="3">GNAT family N-acetyltransferase</fullName>
    </submittedName>
</protein>
<dbReference type="InterPro" id="IPR016181">
    <property type="entry name" value="Acyl_CoA_acyltransferase"/>
</dbReference>
<dbReference type="CDD" id="cd04301">
    <property type="entry name" value="NAT_SF"/>
    <property type="match status" value="1"/>
</dbReference>
<dbReference type="PANTHER" id="PTHR33164:SF104">
    <property type="entry name" value="TRANSCRIPTIONAL REGULATORY PROTEIN"/>
    <property type="match status" value="1"/>
</dbReference>
<dbReference type="Gene3D" id="1.10.10.10">
    <property type="entry name" value="Winged helix-like DNA-binding domain superfamily/Winged helix DNA-binding domain"/>
    <property type="match status" value="1"/>
</dbReference>
<dbReference type="Proteomes" id="UP000234881">
    <property type="component" value="Unassembled WGS sequence"/>
</dbReference>
<dbReference type="InterPro" id="IPR036388">
    <property type="entry name" value="WH-like_DNA-bd_sf"/>
</dbReference>
<dbReference type="Gene3D" id="3.40.630.30">
    <property type="match status" value="1"/>
</dbReference>
<dbReference type="Pfam" id="PF00583">
    <property type="entry name" value="Acetyltransf_1"/>
    <property type="match status" value="1"/>
</dbReference>
<organism evidence="3 4">
    <name type="scientific">Cohaesibacter celericrescens</name>
    <dbReference type="NCBI Taxonomy" id="2067669"/>
    <lineage>
        <taxon>Bacteria</taxon>
        <taxon>Pseudomonadati</taxon>
        <taxon>Pseudomonadota</taxon>
        <taxon>Alphaproteobacteria</taxon>
        <taxon>Hyphomicrobiales</taxon>
        <taxon>Cohaesibacteraceae</taxon>
    </lineage>
</organism>
<dbReference type="PROSITE" id="PS50995">
    <property type="entry name" value="HTH_MARR_2"/>
    <property type="match status" value="1"/>
</dbReference>